<feature type="compositionally biased region" description="Basic residues" evidence="1">
    <location>
        <begin position="71"/>
        <end position="82"/>
    </location>
</feature>
<feature type="region of interest" description="Disordered" evidence="1">
    <location>
        <begin position="31"/>
        <end position="82"/>
    </location>
</feature>
<organism evidence="2">
    <name type="scientific">hydrothermal vent metagenome</name>
    <dbReference type="NCBI Taxonomy" id="652676"/>
    <lineage>
        <taxon>unclassified sequences</taxon>
        <taxon>metagenomes</taxon>
        <taxon>ecological metagenomes</taxon>
    </lineage>
</organism>
<reference evidence="2" key="1">
    <citation type="submission" date="2018-06" db="EMBL/GenBank/DDBJ databases">
        <authorList>
            <person name="Zhirakovskaya E."/>
        </authorList>
    </citation>
    <scope>NUCLEOTIDE SEQUENCE</scope>
</reference>
<dbReference type="EMBL" id="UOFG01000135">
    <property type="protein sequence ID" value="VAW60962.1"/>
    <property type="molecule type" value="Genomic_DNA"/>
</dbReference>
<protein>
    <submittedName>
        <fullName evidence="2">Uncharacterized protein</fullName>
    </submittedName>
</protein>
<feature type="compositionally biased region" description="Low complexity" evidence="1">
    <location>
        <begin position="33"/>
        <end position="47"/>
    </location>
</feature>
<evidence type="ECO:0000313" key="2">
    <source>
        <dbReference type="EMBL" id="VAW60962.1"/>
    </source>
</evidence>
<evidence type="ECO:0000256" key="1">
    <source>
        <dbReference type="SAM" id="MobiDB-lite"/>
    </source>
</evidence>
<name>A0A3B0XC16_9ZZZZ</name>
<sequence length="142" mass="15569">MNIKSTLKALPFLSMLAASLILAPGVSVAGDNNSRQHSSSSSVQHNRGMARQAHARSSGRNVIRHQQQARPHYKRATKPHYRARSHYSSYQPQYINNTHADAVTPVYQPVPVVHTQVITPVITPALTLGLHPGNVTLSLNSH</sequence>
<feature type="compositionally biased region" description="Polar residues" evidence="1">
    <location>
        <begin position="58"/>
        <end position="69"/>
    </location>
</feature>
<proteinExistence type="predicted"/>
<gene>
    <name evidence="2" type="ORF">MNBD_GAMMA11-989</name>
</gene>
<accession>A0A3B0XC16</accession>
<dbReference type="AlphaFoldDB" id="A0A3B0XC16"/>